<dbReference type="InterPro" id="IPR045444">
    <property type="entry name" value="DUF6503"/>
</dbReference>
<evidence type="ECO:0000313" key="1">
    <source>
        <dbReference type="EMBL" id="MFC3812981.1"/>
    </source>
</evidence>
<dbReference type="Pfam" id="PF20113">
    <property type="entry name" value="DUF6503"/>
    <property type="match status" value="1"/>
</dbReference>
<dbReference type="RefSeq" id="WP_379839887.1">
    <property type="nucleotide sequence ID" value="NZ_JBHRYQ010000001.1"/>
</dbReference>
<accession>A0ABV7Z1D5</accession>
<dbReference type="Proteomes" id="UP001595616">
    <property type="component" value="Unassembled WGS sequence"/>
</dbReference>
<dbReference type="EMBL" id="JBHRYQ010000001">
    <property type="protein sequence ID" value="MFC3812981.1"/>
    <property type="molecule type" value="Genomic_DNA"/>
</dbReference>
<proteinExistence type="predicted"/>
<keyword evidence="2" id="KW-1185">Reference proteome</keyword>
<name>A0ABV7Z1D5_9BACT</name>
<gene>
    <name evidence="1" type="ORF">ACFOOI_20120</name>
</gene>
<comment type="caution">
    <text evidence="1">The sequence shown here is derived from an EMBL/GenBank/DDBJ whole genome shotgun (WGS) entry which is preliminary data.</text>
</comment>
<reference evidence="2" key="1">
    <citation type="journal article" date="2019" name="Int. J. Syst. Evol. Microbiol.">
        <title>The Global Catalogue of Microorganisms (GCM) 10K type strain sequencing project: providing services to taxonomists for standard genome sequencing and annotation.</title>
        <authorList>
            <consortium name="The Broad Institute Genomics Platform"/>
            <consortium name="The Broad Institute Genome Sequencing Center for Infectious Disease"/>
            <person name="Wu L."/>
            <person name="Ma J."/>
        </authorList>
    </citation>
    <scope>NUCLEOTIDE SEQUENCE [LARGE SCALE GENOMIC DNA]</scope>
    <source>
        <strain evidence="2">CECT 7956</strain>
    </source>
</reference>
<sequence>MNKSLLTSVFLLLSTFCFSQKIDAQDLIEKSIKAHDPNSKFEKLKYAFEYQIVRDGAPTRNFEVAFNRPKDIFAYSVKSDSVSFQQKLEKGVCDLTLNESKIIPEISAKRYQIDCERTKYLKSVYTYLFGLPFKLKDPGVVISDEIKEVRFNQKDSYELAVSFEKGIGTDRWFFYFDQSTYLLNGYKFIHDSAKNDGEFIFLEDYHSYNGIFYPRIKKWHWNQTEEHFRTDKILN</sequence>
<evidence type="ECO:0000313" key="2">
    <source>
        <dbReference type="Proteomes" id="UP001595616"/>
    </source>
</evidence>
<organism evidence="1 2">
    <name type="scientific">Lacihabitans lacunae</name>
    <dbReference type="NCBI Taxonomy" id="1028214"/>
    <lineage>
        <taxon>Bacteria</taxon>
        <taxon>Pseudomonadati</taxon>
        <taxon>Bacteroidota</taxon>
        <taxon>Cytophagia</taxon>
        <taxon>Cytophagales</taxon>
        <taxon>Leadbetterellaceae</taxon>
        <taxon>Lacihabitans</taxon>
    </lineage>
</organism>
<protein>
    <submittedName>
        <fullName evidence="1">DUF6503 family protein</fullName>
    </submittedName>
</protein>